<dbReference type="RefSeq" id="WP_344779592.1">
    <property type="nucleotide sequence ID" value="NZ_BAABAF010000001.1"/>
</dbReference>
<feature type="transmembrane region" description="Helical" evidence="6">
    <location>
        <begin position="356"/>
        <end position="380"/>
    </location>
</feature>
<feature type="transmembrane region" description="Helical" evidence="6">
    <location>
        <begin position="392"/>
        <end position="419"/>
    </location>
</feature>
<dbReference type="PANTHER" id="PTHR23501">
    <property type="entry name" value="MAJOR FACILITATOR SUPERFAMILY"/>
    <property type="match status" value="1"/>
</dbReference>
<comment type="subcellular location">
    <subcellularLocation>
        <location evidence="1">Cell inner membrane</location>
        <topology evidence="1">Multi-pass membrane protein</topology>
    </subcellularLocation>
</comment>
<feature type="transmembrane region" description="Helical" evidence="6">
    <location>
        <begin position="222"/>
        <end position="245"/>
    </location>
</feature>
<keyword evidence="2" id="KW-0813">Transport</keyword>
<evidence type="ECO:0000313" key="8">
    <source>
        <dbReference type="EMBL" id="GAA3752436.1"/>
    </source>
</evidence>
<evidence type="ECO:0000256" key="3">
    <source>
        <dbReference type="ARBA" id="ARBA00022692"/>
    </source>
</evidence>
<comment type="caution">
    <text evidence="8">The sequence shown here is derived from an EMBL/GenBank/DDBJ whole genome shotgun (WGS) entry which is preliminary data.</text>
</comment>
<feature type="transmembrane region" description="Helical" evidence="6">
    <location>
        <begin position="265"/>
        <end position="287"/>
    </location>
</feature>
<feature type="transmembrane region" description="Helical" evidence="6">
    <location>
        <begin position="46"/>
        <end position="65"/>
    </location>
</feature>
<keyword evidence="3 6" id="KW-0812">Transmembrane</keyword>
<dbReference type="InterPro" id="IPR036259">
    <property type="entry name" value="MFS_trans_sf"/>
</dbReference>
<evidence type="ECO:0000256" key="2">
    <source>
        <dbReference type="ARBA" id="ARBA00022448"/>
    </source>
</evidence>
<proteinExistence type="predicted"/>
<dbReference type="PANTHER" id="PTHR23501:SF191">
    <property type="entry name" value="VACUOLAR BASIC AMINO ACID TRANSPORTER 4"/>
    <property type="match status" value="1"/>
</dbReference>
<organism evidence="8 9">
    <name type="scientific">Microbacterium kribbense</name>
    <dbReference type="NCBI Taxonomy" id="433645"/>
    <lineage>
        <taxon>Bacteria</taxon>
        <taxon>Bacillati</taxon>
        <taxon>Actinomycetota</taxon>
        <taxon>Actinomycetes</taxon>
        <taxon>Micrococcales</taxon>
        <taxon>Microbacteriaceae</taxon>
        <taxon>Microbacterium</taxon>
    </lineage>
</organism>
<evidence type="ECO:0000256" key="5">
    <source>
        <dbReference type="ARBA" id="ARBA00023136"/>
    </source>
</evidence>
<feature type="transmembrane region" description="Helical" evidence="6">
    <location>
        <begin position="138"/>
        <end position="159"/>
    </location>
</feature>
<dbReference type="EMBL" id="BAABAF010000001">
    <property type="protein sequence ID" value="GAA3752436.1"/>
    <property type="molecule type" value="Genomic_DNA"/>
</dbReference>
<gene>
    <name evidence="8" type="ORF">GCM10022240_01900</name>
</gene>
<keyword evidence="4 6" id="KW-1133">Transmembrane helix</keyword>
<evidence type="ECO:0000313" key="9">
    <source>
        <dbReference type="Proteomes" id="UP001500540"/>
    </source>
</evidence>
<dbReference type="Pfam" id="PF07690">
    <property type="entry name" value="MFS_1"/>
    <property type="match status" value="1"/>
</dbReference>
<keyword evidence="9" id="KW-1185">Reference proteome</keyword>
<sequence length="475" mass="48976">MAVGLREQRGPALLALLVATFLIGMSAWVISTAVPSIVADIGGFTSFPWLFSVYLLTMAVTVPVFSKLADTIGRTRLLLFGIAVFVLGSVLCALAWSMPSLIVFRVVQALGGGSIQPLALTVIGDLYERGERARVQGYLAVTLATASVIGPAVGGLFAMFDLWRLVFLINLPLGALAAWLIHRNIREKVTHRTHRIDVLGAILVTGGLTLLILGLLEGGDAWGWASPTSFGVFGGGIVLMCLFLLRETRAAEPVIPLPLFRQRLVVMLAVLGVMMGGIMVALTAFAPTYLQVSAGISPVWAGVAVAAMAIGTPASSALAATLYLRWGVRATTLLGAVITLAGAVGMAALAPFPSAWTVAVCAALVGVGFGFTTIPGLVAVQESVPWEQRGVVTGLVTFFRSLGQALGVAVLGAVAKSILETGGGGAQDPGAVLQASVAVFIVAAVFALIHLLGACGMARDRALTAAPASRADAAA</sequence>
<feature type="transmembrane region" description="Helical" evidence="6">
    <location>
        <begin position="194"/>
        <end position="216"/>
    </location>
</feature>
<feature type="transmembrane region" description="Helical" evidence="6">
    <location>
        <begin position="165"/>
        <end position="182"/>
    </location>
</feature>
<feature type="transmembrane region" description="Helical" evidence="6">
    <location>
        <begin position="77"/>
        <end position="96"/>
    </location>
</feature>
<evidence type="ECO:0000256" key="6">
    <source>
        <dbReference type="SAM" id="Phobius"/>
    </source>
</evidence>
<feature type="transmembrane region" description="Helical" evidence="6">
    <location>
        <begin position="102"/>
        <end position="126"/>
    </location>
</feature>
<dbReference type="SUPFAM" id="SSF103473">
    <property type="entry name" value="MFS general substrate transporter"/>
    <property type="match status" value="1"/>
</dbReference>
<reference evidence="9" key="1">
    <citation type="journal article" date="2019" name="Int. J. Syst. Evol. Microbiol.">
        <title>The Global Catalogue of Microorganisms (GCM) 10K type strain sequencing project: providing services to taxonomists for standard genome sequencing and annotation.</title>
        <authorList>
            <consortium name="The Broad Institute Genomics Platform"/>
            <consortium name="The Broad Institute Genome Sequencing Center for Infectious Disease"/>
            <person name="Wu L."/>
            <person name="Ma J."/>
        </authorList>
    </citation>
    <scope>NUCLEOTIDE SEQUENCE [LARGE SCALE GENOMIC DNA]</scope>
    <source>
        <strain evidence="9">JCM 16950</strain>
    </source>
</reference>
<feature type="transmembrane region" description="Helical" evidence="6">
    <location>
        <begin position="331"/>
        <end position="350"/>
    </location>
</feature>
<dbReference type="Gene3D" id="1.20.1720.10">
    <property type="entry name" value="Multidrug resistance protein D"/>
    <property type="match status" value="1"/>
</dbReference>
<accession>A0ABP7G5Q2</accession>
<evidence type="ECO:0000259" key="7">
    <source>
        <dbReference type="PROSITE" id="PS50850"/>
    </source>
</evidence>
<name>A0ABP7G5Q2_9MICO</name>
<feature type="transmembrane region" description="Helical" evidence="6">
    <location>
        <begin position="431"/>
        <end position="452"/>
    </location>
</feature>
<dbReference type="InterPro" id="IPR011701">
    <property type="entry name" value="MFS"/>
</dbReference>
<protein>
    <submittedName>
        <fullName evidence="8">MDR family MFS transporter</fullName>
    </submittedName>
</protein>
<feature type="transmembrane region" description="Helical" evidence="6">
    <location>
        <begin position="12"/>
        <end position="34"/>
    </location>
</feature>
<dbReference type="PRINTS" id="PR01036">
    <property type="entry name" value="TCRTETB"/>
</dbReference>
<evidence type="ECO:0000256" key="4">
    <source>
        <dbReference type="ARBA" id="ARBA00022989"/>
    </source>
</evidence>
<keyword evidence="5 6" id="KW-0472">Membrane</keyword>
<dbReference type="Gene3D" id="1.20.1250.20">
    <property type="entry name" value="MFS general substrate transporter like domains"/>
    <property type="match status" value="1"/>
</dbReference>
<dbReference type="PROSITE" id="PS50850">
    <property type="entry name" value="MFS"/>
    <property type="match status" value="1"/>
</dbReference>
<dbReference type="InterPro" id="IPR020846">
    <property type="entry name" value="MFS_dom"/>
</dbReference>
<evidence type="ECO:0000256" key="1">
    <source>
        <dbReference type="ARBA" id="ARBA00004429"/>
    </source>
</evidence>
<feature type="domain" description="Major facilitator superfamily (MFS) profile" evidence="7">
    <location>
        <begin position="12"/>
        <end position="462"/>
    </location>
</feature>
<dbReference type="Proteomes" id="UP001500540">
    <property type="component" value="Unassembled WGS sequence"/>
</dbReference>
<feature type="transmembrane region" description="Helical" evidence="6">
    <location>
        <begin position="299"/>
        <end position="324"/>
    </location>
</feature>